<organism evidence="2 3">
    <name type="scientific">Favolaschia claudopus</name>
    <dbReference type="NCBI Taxonomy" id="2862362"/>
    <lineage>
        <taxon>Eukaryota</taxon>
        <taxon>Fungi</taxon>
        <taxon>Dikarya</taxon>
        <taxon>Basidiomycota</taxon>
        <taxon>Agaricomycotina</taxon>
        <taxon>Agaricomycetes</taxon>
        <taxon>Agaricomycetidae</taxon>
        <taxon>Agaricales</taxon>
        <taxon>Marasmiineae</taxon>
        <taxon>Mycenaceae</taxon>
        <taxon>Favolaschia</taxon>
    </lineage>
</organism>
<proteinExistence type="predicted"/>
<dbReference type="AlphaFoldDB" id="A0AAW0AC87"/>
<feature type="transmembrane region" description="Helical" evidence="1">
    <location>
        <begin position="48"/>
        <end position="66"/>
    </location>
</feature>
<feature type="transmembrane region" description="Helical" evidence="1">
    <location>
        <begin position="111"/>
        <end position="133"/>
    </location>
</feature>
<dbReference type="Proteomes" id="UP001362999">
    <property type="component" value="Unassembled WGS sequence"/>
</dbReference>
<reference evidence="2 3" key="1">
    <citation type="journal article" date="2024" name="J Genomics">
        <title>Draft genome sequencing and assembly of Favolaschia claudopus CIRM-BRFM 2984 isolated from oak limbs.</title>
        <authorList>
            <person name="Navarro D."/>
            <person name="Drula E."/>
            <person name="Chaduli D."/>
            <person name="Cazenave R."/>
            <person name="Ahrendt S."/>
            <person name="Wang J."/>
            <person name="Lipzen A."/>
            <person name="Daum C."/>
            <person name="Barry K."/>
            <person name="Grigoriev I.V."/>
            <person name="Favel A."/>
            <person name="Rosso M.N."/>
            <person name="Martin F."/>
        </authorList>
    </citation>
    <scope>NUCLEOTIDE SEQUENCE [LARGE SCALE GENOMIC DNA]</scope>
    <source>
        <strain evidence="2 3">CIRM-BRFM 2984</strain>
    </source>
</reference>
<keyword evidence="3" id="KW-1185">Reference proteome</keyword>
<keyword evidence="1" id="KW-0472">Membrane</keyword>
<evidence type="ECO:0000313" key="3">
    <source>
        <dbReference type="Proteomes" id="UP001362999"/>
    </source>
</evidence>
<evidence type="ECO:0000256" key="1">
    <source>
        <dbReference type="SAM" id="Phobius"/>
    </source>
</evidence>
<comment type="caution">
    <text evidence="2">The sequence shown here is derived from an EMBL/GenBank/DDBJ whole genome shotgun (WGS) entry which is preliminary data.</text>
</comment>
<evidence type="ECO:0000313" key="2">
    <source>
        <dbReference type="EMBL" id="KAK7006477.1"/>
    </source>
</evidence>
<accession>A0AAW0AC87</accession>
<name>A0AAW0AC87_9AGAR</name>
<dbReference type="EMBL" id="JAWWNJ010000076">
    <property type="protein sequence ID" value="KAK7006477.1"/>
    <property type="molecule type" value="Genomic_DNA"/>
</dbReference>
<gene>
    <name evidence="2" type="ORF">R3P38DRAFT_3038393</name>
</gene>
<sequence length="134" mass="15411">MPWYDVAETAFASIFSFHSFSSLYRGLGHPFCPSPSPIMTMSMAFHMVWLRFTAPRLFYLFIHHHFIFNCRFVCSGLPLSGLRRGLYSMLSALPFCTLQLLYGVARRPRRYILFSIAFGSQASCGWRLGLLLLL</sequence>
<feature type="transmembrane region" description="Helical" evidence="1">
    <location>
        <begin position="86"/>
        <end position="104"/>
    </location>
</feature>
<keyword evidence="1" id="KW-1133">Transmembrane helix</keyword>
<protein>
    <submittedName>
        <fullName evidence="2">Uncharacterized protein</fullName>
    </submittedName>
</protein>
<keyword evidence="1" id="KW-0812">Transmembrane</keyword>